<dbReference type="NCBIfam" id="TIGR02937">
    <property type="entry name" value="sigma70-ECF"/>
    <property type="match status" value="1"/>
</dbReference>
<evidence type="ECO:0000259" key="6">
    <source>
        <dbReference type="Pfam" id="PF08281"/>
    </source>
</evidence>
<dbReference type="InterPro" id="IPR007627">
    <property type="entry name" value="RNA_pol_sigma70_r2"/>
</dbReference>
<feature type="domain" description="RNA polymerase sigma factor 70 region 4 type 2" evidence="6">
    <location>
        <begin position="115"/>
        <end position="164"/>
    </location>
</feature>
<dbReference type="SUPFAM" id="SSF88946">
    <property type="entry name" value="Sigma2 domain of RNA polymerase sigma factors"/>
    <property type="match status" value="1"/>
</dbReference>
<dbReference type="InterPro" id="IPR014284">
    <property type="entry name" value="RNA_pol_sigma-70_dom"/>
</dbReference>
<keyword evidence="8" id="KW-1185">Reference proteome</keyword>
<dbReference type="Pfam" id="PF08281">
    <property type="entry name" value="Sigma70_r4_2"/>
    <property type="match status" value="1"/>
</dbReference>
<reference evidence="7 8" key="1">
    <citation type="submission" date="2023-08" db="EMBL/GenBank/DDBJ databases">
        <title>Pleionea litopenaei sp. nov., isolated from stomach of juvenile Litopenaeus vannamei.</title>
        <authorList>
            <person name="Rho A.M."/>
            <person name="Hwang C.Y."/>
        </authorList>
    </citation>
    <scope>NUCLEOTIDE SEQUENCE [LARGE SCALE GENOMIC DNA]</scope>
    <source>
        <strain evidence="7 8">HL-JVS1</strain>
    </source>
</reference>
<dbReference type="GO" id="GO:0016987">
    <property type="term" value="F:sigma factor activity"/>
    <property type="evidence" value="ECO:0007669"/>
    <property type="project" value="UniProtKB-KW"/>
</dbReference>
<keyword evidence="3" id="KW-0731">Sigma factor</keyword>
<name>A0AA51X6M2_9GAMM</name>
<evidence type="ECO:0000256" key="2">
    <source>
        <dbReference type="ARBA" id="ARBA00023015"/>
    </source>
</evidence>
<evidence type="ECO:0000313" key="8">
    <source>
        <dbReference type="Proteomes" id="UP001239782"/>
    </source>
</evidence>
<dbReference type="InterPro" id="IPR013324">
    <property type="entry name" value="RNA_pol_sigma_r3/r4-like"/>
</dbReference>
<dbReference type="Pfam" id="PF04542">
    <property type="entry name" value="Sigma70_r2"/>
    <property type="match status" value="1"/>
</dbReference>
<dbReference type="Proteomes" id="UP001239782">
    <property type="component" value="Chromosome"/>
</dbReference>
<dbReference type="GO" id="GO:0006352">
    <property type="term" value="P:DNA-templated transcription initiation"/>
    <property type="evidence" value="ECO:0007669"/>
    <property type="project" value="InterPro"/>
</dbReference>
<evidence type="ECO:0000256" key="4">
    <source>
        <dbReference type="ARBA" id="ARBA00023163"/>
    </source>
</evidence>
<evidence type="ECO:0000259" key="5">
    <source>
        <dbReference type="Pfam" id="PF04542"/>
    </source>
</evidence>
<dbReference type="Gene3D" id="1.10.1740.10">
    <property type="match status" value="1"/>
</dbReference>
<evidence type="ECO:0000256" key="1">
    <source>
        <dbReference type="ARBA" id="ARBA00010641"/>
    </source>
</evidence>
<evidence type="ECO:0000313" key="7">
    <source>
        <dbReference type="EMBL" id="WMS86981.1"/>
    </source>
</evidence>
<dbReference type="EMBL" id="CP133548">
    <property type="protein sequence ID" value="WMS86981.1"/>
    <property type="molecule type" value="Genomic_DNA"/>
</dbReference>
<proteinExistence type="inferred from homology"/>
<keyword evidence="2" id="KW-0805">Transcription regulation</keyword>
<dbReference type="KEGG" id="plei:Q9312_17340"/>
<dbReference type="RefSeq" id="WP_309202117.1">
    <property type="nucleotide sequence ID" value="NZ_CP133548.1"/>
</dbReference>
<protein>
    <submittedName>
        <fullName evidence="7">Sigma-70 family RNA polymerase sigma factor</fullName>
    </submittedName>
</protein>
<sequence length="174" mass="19435">MNDEHLIARSISGDDSAFSQLVRNHQSALRQFLRRITAGDHALADDIAQDSFILAFQKLAQFRGQGSFAAWLRKLAYHRFLRVVETGAQKYEQPCDVSWQSLETRDAVEADILAEKLMAMLSVPERLTITLNCSEGLSHTEIAEITGLPLGTIKSHIAKAKRRLNDFIQAEAVA</sequence>
<dbReference type="PANTHER" id="PTHR43133:SF51">
    <property type="entry name" value="RNA POLYMERASE SIGMA FACTOR"/>
    <property type="match status" value="1"/>
</dbReference>
<dbReference type="SUPFAM" id="SSF88659">
    <property type="entry name" value="Sigma3 and sigma4 domains of RNA polymerase sigma factors"/>
    <property type="match status" value="1"/>
</dbReference>
<dbReference type="InterPro" id="IPR013249">
    <property type="entry name" value="RNA_pol_sigma70_r4_t2"/>
</dbReference>
<dbReference type="Gene3D" id="1.10.10.10">
    <property type="entry name" value="Winged helix-like DNA-binding domain superfamily/Winged helix DNA-binding domain"/>
    <property type="match status" value="1"/>
</dbReference>
<gene>
    <name evidence="7" type="ORF">Q9312_17340</name>
</gene>
<comment type="similarity">
    <text evidence="1">Belongs to the sigma-70 factor family. ECF subfamily.</text>
</comment>
<keyword evidence="4" id="KW-0804">Transcription</keyword>
<dbReference type="GO" id="GO:0003677">
    <property type="term" value="F:DNA binding"/>
    <property type="evidence" value="ECO:0007669"/>
    <property type="project" value="InterPro"/>
</dbReference>
<dbReference type="InterPro" id="IPR039425">
    <property type="entry name" value="RNA_pol_sigma-70-like"/>
</dbReference>
<feature type="domain" description="RNA polymerase sigma-70 region 2" evidence="5">
    <location>
        <begin position="21"/>
        <end position="82"/>
    </location>
</feature>
<organism evidence="7 8">
    <name type="scientific">Pleionea litopenaei</name>
    <dbReference type="NCBI Taxonomy" id="3070815"/>
    <lineage>
        <taxon>Bacteria</taxon>
        <taxon>Pseudomonadati</taxon>
        <taxon>Pseudomonadota</taxon>
        <taxon>Gammaproteobacteria</taxon>
        <taxon>Oceanospirillales</taxon>
        <taxon>Pleioneaceae</taxon>
        <taxon>Pleionea</taxon>
    </lineage>
</organism>
<evidence type="ECO:0000256" key="3">
    <source>
        <dbReference type="ARBA" id="ARBA00023082"/>
    </source>
</evidence>
<dbReference type="PANTHER" id="PTHR43133">
    <property type="entry name" value="RNA POLYMERASE ECF-TYPE SIGMA FACTO"/>
    <property type="match status" value="1"/>
</dbReference>
<dbReference type="InterPro" id="IPR013325">
    <property type="entry name" value="RNA_pol_sigma_r2"/>
</dbReference>
<accession>A0AA51X6M2</accession>
<dbReference type="InterPro" id="IPR036388">
    <property type="entry name" value="WH-like_DNA-bd_sf"/>
</dbReference>
<dbReference type="AlphaFoldDB" id="A0AA51X6M2"/>